<evidence type="ECO:0000313" key="2">
    <source>
        <dbReference type="EMBL" id="USJ21851.1"/>
    </source>
</evidence>
<dbReference type="EMBL" id="CP098807">
    <property type="protein sequence ID" value="USJ21851.1"/>
    <property type="molecule type" value="Genomic_DNA"/>
</dbReference>
<evidence type="ECO:0000313" key="3">
    <source>
        <dbReference type="Proteomes" id="UP001055460"/>
    </source>
</evidence>
<protein>
    <submittedName>
        <fullName evidence="2">Pilus assembly protein</fullName>
    </submittedName>
</protein>
<accession>A0A9Q9D8I8</accession>
<dbReference type="AlphaFoldDB" id="A0A9Q9D8I8"/>
<feature type="domain" description="Putative Flp pilus-assembly TadG-like N-terminal" evidence="1">
    <location>
        <begin position="14"/>
        <end position="59"/>
    </location>
</feature>
<gene>
    <name evidence="2" type="ORF">NE863_11020</name>
</gene>
<reference evidence="2" key="1">
    <citation type="submission" date="2022-06" db="EMBL/GenBank/DDBJ databases">
        <title>Physiological and biochemical characterization and genomic elucidation of a strain of the genus Ensifer adhaerens M8 that combines arsenic oxidation and chromium reduction.</title>
        <authorList>
            <person name="Li X."/>
            <person name="Yu c."/>
        </authorList>
    </citation>
    <scope>NUCLEOTIDE SEQUENCE</scope>
    <source>
        <strain evidence="2">M8</strain>
    </source>
</reference>
<evidence type="ECO:0000259" key="1">
    <source>
        <dbReference type="Pfam" id="PF13400"/>
    </source>
</evidence>
<sequence length="440" mass="45351">MRKRAARIFADERGNFTVLTALIAVPLLSAASIAINLARINLEAAKMQTALDAAAFSAVKSYGEGETEASARDLANNVFFANFGQPEIVDQLGPESGVAVAATPVQIAFGAAGVETTATAAYALKYNPLFFGLQPYTIDRESVAARMPGREACILALHPTASRAFEVSGGASVDTSGCTITSNSTDAQSIYLSGSATLKAECLYAAGKVSATLANLQLACGKAVEEVTPIADPFRSKKMPTTAGWVSLAGCGQNFVGGGGGNGDCNGTGKTPNNAPDTYRVELKPGTYGDLEIKGKVLLRPGNYIIDGGSLKFTSQSVVSAEGVTFFLLNGAQLDIHGGATFQVSAPTTGDWAGFSIVAGRNNTASATINGNSASSLAGIIYMPASREIQYAGNGSTGGECVRIVAQEITMIGNSSFKLDCKAVLANTTINNPGAIRLVR</sequence>
<dbReference type="InterPro" id="IPR028087">
    <property type="entry name" value="Tad_N"/>
</dbReference>
<organism evidence="2 3">
    <name type="scientific">Ensifer adhaerens</name>
    <name type="common">Sinorhizobium morelense</name>
    <dbReference type="NCBI Taxonomy" id="106592"/>
    <lineage>
        <taxon>Bacteria</taxon>
        <taxon>Pseudomonadati</taxon>
        <taxon>Pseudomonadota</taxon>
        <taxon>Alphaproteobacteria</taxon>
        <taxon>Hyphomicrobiales</taxon>
        <taxon>Rhizobiaceae</taxon>
        <taxon>Sinorhizobium/Ensifer group</taxon>
        <taxon>Ensifer</taxon>
    </lineage>
</organism>
<name>A0A9Q9D8I8_ENSAD</name>
<dbReference type="Pfam" id="PF13400">
    <property type="entry name" value="Tad"/>
    <property type="match status" value="1"/>
</dbReference>
<proteinExistence type="predicted"/>
<dbReference type="Proteomes" id="UP001055460">
    <property type="component" value="Chromosome"/>
</dbReference>